<feature type="domain" description="Competence protein CoiA nuclease-like" evidence="1">
    <location>
        <begin position="68"/>
        <end position="221"/>
    </location>
</feature>
<dbReference type="Pfam" id="PF06054">
    <property type="entry name" value="CoiA_nuc"/>
    <property type="match status" value="1"/>
</dbReference>
<dbReference type="InterPro" id="IPR057253">
    <property type="entry name" value="CoiA-like_N"/>
</dbReference>
<protein>
    <submittedName>
        <fullName evidence="4">Competence protein CoiA</fullName>
    </submittedName>
</protein>
<dbReference type="Pfam" id="PF25164">
    <property type="entry name" value="CoiA_N"/>
    <property type="match status" value="1"/>
</dbReference>
<proteinExistence type="predicted"/>
<evidence type="ECO:0000259" key="3">
    <source>
        <dbReference type="Pfam" id="PF25166"/>
    </source>
</evidence>
<dbReference type="RefSeq" id="WP_006636841.1">
    <property type="nucleotide sequence ID" value="NZ_CABJEH010000001.1"/>
</dbReference>
<dbReference type="EMBL" id="CP021920">
    <property type="protein sequence ID" value="ASB90109.1"/>
    <property type="molecule type" value="Genomic_DNA"/>
</dbReference>
<dbReference type="GeneID" id="92852456"/>
<name>A0ABM6LL77_9BACI</name>
<evidence type="ECO:0000259" key="2">
    <source>
        <dbReference type="Pfam" id="PF25164"/>
    </source>
</evidence>
<dbReference type="InterPro" id="IPR021176">
    <property type="entry name" value="Competence-induced_CoiA"/>
</dbReference>
<organism evidence="4 5">
    <name type="scientific">Bacillus sonorensis</name>
    <dbReference type="NCBI Taxonomy" id="119858"/>
    <lineage>
        <taxon>Bacteria</taxon>
        <taxon>Bacillati</taxon>
        <taxon>Bacillota</taxon>
        <taxon>Bacilli</taxon>
        <taxon>Bacillales</taxon>
        <taxon>Bacillaceae</taxon>
        <taxon>Bacillus</taxon>
    </lineage>
</organism>
<dbReference type="PIRSF" id="PIRSF007487">
    <property type="entry name" value="Competence-induced_CoiA_bac"/>
    <property type="match status" value="1"/>
</dbReference>
<feature type="domain" description="Competence protein CoiA C-terminal" evidence="3">
    <location>
        <begin position="230"/>
        <end position="371"/>
    </location>
</feature>
<sequence length="382" mass="44850">MFSAKLDGGRLICLADGYKADELRQLRKKQRFYCPVCHHEVDLKVGDLKLHHFAHKPDSACTVSHEPESLYHLKGKRLLYEWLKQQRIKAVLEPYLRQISQRPDVLVDDGKRKTAIEFQCAALSMTEYQKRTSGFLKQGIQPFWMIGGNRFKRLSNSFFQLSAFHWQFCEESGMPPRLVFFCPEQKAFLILEHLIPFLTNKTSASCRVLPLQQTDLQALSSIQKPSPYQLEGWKRNVRSFRMKPPRFLSKDARQIAALFYENFQIPLPFFPSEVFLPVASGSIFVQPVYVWQGYLYLFLMKHSSFRLKSAVLYMNQLVRHEELKLRWNKREKAVSAVTEYIRLLHDKGFLTKENDMYIPARQVSPGLRLEELLKRDARYFSE</sequence>
<feature type="domain" description="Competence protein CoiA-like N-terminal" evidence="2">
    <location>
        <begin position="16"/>
        <end position="64"/>
    </location>
</feature>
<evidence type="ECO:0000313" key="5">
    <source>
        <dbReference type="Proteomes" id="UP000196877"/>
    </source>
</evidence>
<evidence type="ECO:0000259" key="1">
    <source>
        <dbReference type="Pfam" id="PF06054"/>
    </source>
</evidence>
<accession>A0ABM6LL77</accession>
<evidence type="ECO:0000313" key="4">
    <source>
        <dbReference type="EMBL" id="ASB90109.1"/>
    </source>
</evidence>
<gene>
    <name evidence="4" type="ORF">S101395_03603</name>
</gene>
<keyword evidence="5" id="KW-1185">Reference proteome</keyword>
<reference evidence="4 5" key="1">
    <citation type="submission" date="2017-06" db="EMBL/GenBank/DDBJ databases">
        <title>Genome sequence of Bacillus sonorensis strain SRCM101395.</title>
        <authorList>
            <person name="Cho S.H."/>
        </authorList>
    </citation>
    <scope>NUCLEOTIDE SEQUENCE [LARGE SCALE GENOMIC DNA]</scope>
    <source>
        <strain evidence="4 5">SRCM101395</strain>
    </source>
</reference>
<dbReference type="InterPro" id="IPR057252">
    <property type="entry name" value="CoiA_C"/>
</dbReference>
<dbReference type="Proteomes" id="UP000196877">
    <property type="component" value="Chromosome"/>
</dbReference>
<dbReference type="InterPro" id="IPR010330">
    <property type="entry name" value="CoiA_nuc"/>
</dbReference>
<dbReference type="Pfam" id="PF25166">
    <property type="entry name" value="CoiA_C"/>
    <property type="match status" value="1"/>
</dbReference>